<gene>
    <name evidence="2" type="ORF">ACFSXZ_29515</name>
</gene>
<evidence type="ECO:0000313" key="2">
    <source>
        <dbReference type="EMBL" id="MFD2420473.1"/>
    </source>
</evidence>
<dbReference type="Gene3D" id="3.40.50.720">
    <property type="entry name" value="NAD(P)-binding Rossmann-like Domain"/>
    <property type="match status" value="1"/>
</dbReference>
<accession>A0ABW5FZH2</accession>
<evidence type="ECO:0000313" key="3">
    <source>
        <dbReference type="Proteomes" id="UP001597417"/>
    </source>
</evidence>
<dbReference type="EMBL" id="JBHUKR010000019">
    <property type="protein sequence ID" value="MFD2420473.1"/>
    <property type="molecule type" value="Genomic_DNA"/>
</dbReference>
<dbReference type="Proteomes" id="UP001597417">
    <property type="component" value="Unassembled WGS sequence"/>
</dbReference>
<feature type="region of interest" description="Disordered" evidence="1">
    <location>
        <begin position="1"/>
        <end position="24"/>
    </location>
</feature>
<feature type="compositionally biased region" description="Polar residues" evidence="1">
    <location>
        <begin position="1"/>
        <end position="13"/>
    </location>
</feature>
<organism evidence="2 3">
    <name type="scientific">Amycolatopsis pigmentata</name>
    <dbReference type="NCBI Taxonomy" id="450801"/>
    <lineage>
        <taxon>Bacteria</taxon>
        <taxon>Bacillati</taxon>
        <taxon>Actinomycetota</taxon>
        <taxon>Actinomycetes</taxon>
        <taxon>Pseudonocardiales</taxon>
        <taxon>Pseudonocardiaceae</taxon>
        <taxon>Amycolatopsis</taxon>
    </lineage>
</organism>
<reference evidence="3" key="1">
    <citation type="journal article" date="2019" name="Int. J. Syst. Evol. Microbiol.">
        <title>The Global Catalogue of Microorganisms (GCM) 10K type strain sequencing project: providing services to taxonomists for standard genome sequencing and annotation.</title>
        <authorList>
            <consortium name="The Broad Institute Genomics Platform"/>
            <consortium name="The Broad Institute Genome Sequencing Center for Infectious Disease"/>
            <person name="Wu L."/>
            <person name="Ma J."/>
        </authorList>
    </citation>
    <scope>NUCLEOTIDE SEQUENCE [LARGE SCALE GENOMIC DNA]</scope>
    <source>
        <strain evidence="3">CGMCC 4.7645</strain>
    </source>
</reference>
<dbReference type="RefSeq" id="WP_378268683.1">
    <property type="nucleotide sequence ID" value="NZ_JBHUKR010000019.1"/>
</dbReference>
<evidence type="ECO:0000256" key="1">
    <source>
        <dbReference type="SAM" id="MobiDB-lite"/>
    </source>
</evidence>
<proteinExistence type="predicted"/>
<name>A0ABW5FZH2_9PSEU</name>
<comment type="caution">
    <text evidence="2">The sequence shown here is derived from an EMBL/GenBank/DDBJ whole genome shotgun (WGS) entry which is preliminary data.</text>
</comment>
<protein>
    <submittedName>
        <fullName evidence="2">Uncharacterized protein</fullName>
    </submittedName>
</protein>
<sequence length="113" mass="12380">MPGAFTSGTNHFTNAGKPGDPHRESAYNALYGELRDQIGDRLAALIPPEADVWSVADEVVRIVGLPQGDRPFRTHVDPSRDGSEVVSVVADRIRHDFFHRIGIPDLLPRNAAL</sequence>
<keyword evidence="3" id="KW-1185">Reference proteome</keyword>